<comment type="catalytic activity">
    <reaction evidence="1">
        <text>ATP + protein L-histidine = ADP + protein N-phospho-L-histidine.</text>
        <dbReference type="EC" id="2.7.13.3"/>
    </reaction>
</comment>
<keyword evidence="5" id="KW-0808">Transferase</keyword>
<dbReference type="SMART" id="SM00388">
    <property type="entry name" value="HisKA"/>
    <property type="match status" value="1"/>
</dbReference>
<comment type="caution">
    <text evidence="13">The sequence shown here is derived from an EMBL/GenBank/DDBJ whole genome shotgun (WGS) entry which is preliminary data.</text>
</comment>
<evidence type="ECO:0000256" key="2">
    <source>
        <dbReference type="ARBA" id="ARBA00004370"/>
    </source>
</evidence>
<evidence type="ECO:0000256" key="7">
    <source>
        <dbReference type="ARBA" id="ARBA00022777"/>
    </source>
</evidence>
<name>A0A0K8NWC8_PISS1</name>
<keyword evidence="14" id="KW-1185">Reference proteome</keyword>
<dbReference type="Pfam" id="PF00512">
    <property type="entry name" value="HisKA"/>
    <property type="match status" value="1"/>
</dbReference>
<feature type="domain" description="Histidine kinase" evidence="12">
    <location>
        <begin position="285"/>
        <end position="502"/>
    </location>
</feature>
<dbReference type="InterPro" id="IPR003661">
    <property type="entry name" value="HisK_dim/P_dom"/>
</dbReference>
<keyword evidence="8 11" id="KW-1133">Transmembrane helix</keyword>
<sequence>MSEPAAATPDASTRHPPDRPDPAAGRPARRRWRPASLRSQLLLGILLPVGLLVAVNALSLYRQALSAADTAYDRTLLASAKSLGESLEIVGQGDAARVRATVPYSALEAFEADNRSRMFYKVSGFRGEWVSGFEDLPPWRGQLPAQGLYAALVHFYNDRYRDQAVRVAVLLQPVASAEGRGMATIQVAETLELRETLARRILFDTLWRQAALLAVIAGVVVWVVQHALQPVRRLSTALRERPPQALGPLPDADAPQELRPLLDATNHVMARLDELLGHQRRFVRDTAHQLRTPLAVLKTQVQSARRGDLPAEQALAEIDGTVARATTLANQMLSLAKVEQLRQQGVAPVEDWAPAAREVALDLAALVAERQLDFSIDTVAAPVRVHAWALRELTRNLLHNAIRHCPPGGPLAISLRREDGQAVLRLVDSGPGLAPGVGERLFQPFSTALSAGGHLPGGTGLGLAICRDIVDAAGGRIVLRNREDAAGAVLGLEACVQLPLADNPA</sequence>
<dbReference type="PANTHER" id="PTHR45436">
    <property type="entry name" value="SENSOR HISTIDINE KINASE YKOH"/>
    <property type="match status" value="1"/>
</dbReference>
<keyword evidence="7" id="KW-0418">Kinase</keyword>
<evidence type="ECO:0000313" key="13">
    <source>
        <dbReference type="EMBL" id="GAP34609.1"/>
    </source>
</evidence>
<dbReference type="EMBL" id="BBYR01000008">
    <property type="protein sequence ID" value="GAP34609.1"/>
    <property type="molecule type" value="Genomic_DNA"/>
</dbReference>
<feature type="transmembrane region" description="Helical" evidence="11">
    <location>
        <begin position="206"/>
        <end position="224"/>
    </location>
</feature>
<protein>
    <recommendedName>
        <fullName evidence="3">histidine kinase</fullName>
        <ecNumber evidence="3">2.7.13.3</ecNumber>
    </recommendedName>
</protein>
<dbReference type="SUPFAM" id="SSF55874">
    <property type="entry name" value="ATPase domain of HSP90 chaperone/DNA topoisomerase II/histidine kinase"/>
    <property type="match status" value="1"/>
</dbReference>
<gene>
    <name evidence="13" type="ORF">ISF6_5078</name>
</gene>
<evidence type="ECO:0000313" key="14">
    <source>
        <dbReference type="Proteomes" id="UP000037660"/>
    </source>
</evidence>
<dbReference type="Gene3D" id="3.30.565.10">
    <property type="entry name" value="Histidine kinase-like ATPase, C-terminal domain"/>
    <property type="match status" value="1"/>
</dbReference>
<evidence type="ECO:0000256" key="10">
    <source>
        <dbReference type="SAM" id="MobiDB-lite"/>
    </source>
</evidence>
<evidence type="ECO:0000256" key="8">
    <source>
        <dbReference type="ARBA" id="ARBA00022989"/>
    </source>
</evidence>
<dbReference type="STRING" id="1547922.ISF6_5078"/>
<evidence type="ECO:0000256" key="3">
    <source>
        <dbReference type="ARBA" id="ARBA00012438"/>
    </source>
</evidence>
<dbReference type="PROSITE" id="PS50109">
    <property type="entry name" value="HIS_KIN"/>
    <property type="match status" value="1"/>
</dbReference>
<dbReference type="OrthoDB" id="8554694at2"/>
<dbReference type="InterPro" id="IPR005467">
    <property type="entry name" value="His_kinase_dom"/>
</dbReference>
<keyword evidence="9 11" id="KW-0472">Membrane</keyword>
<reference evidence="13 14" key="2">
    <citation type="journal article" date="2016" name="Science">
        <title>A bacterium that degrades and assimilates poly(ethylene terephthalate).</title>
        <authorList>
            <person name="Yoshida S."/>
            <person name="Hiraga K."/>
            <person name="Takehana T."/>
            <person name="Taniguchi I."/>
            <person name="Yamaji H."/>
            <person name="Maeda Y."/>
            <person name="Toyohara K."/>
            <person name="Miyamoto K."/>
            <person name="Kimura Y."/>
            <person name="Oda K."/>
        </authorList>
    </citation>
    <scope>NUCLEOTIDE SEQUENCE [LARGE SCALE GENOMIC DNA]</scope>
    <source>
        <strain evidence="14">NBRC 110686 / TISTR 2288 / 201-F6</strain>
    </source>
</reference>
<feature type="compositionally biased region" description="Basic and acidic residues" evidence="10">
    <location>
        <begin position="12"/>
        <end position="21"/>
    </location>
</feature>
<dbReference type="InterPro" id="IPR003594">
    <property type="entry name" value="HATPase_dom"/>
</dbReference>
<dbReference type="SMART" id="SM00387">
    <property type="entry name" value="HATPase_c"/>
    <property type="match status" value="1"/>
</dbReference>
<reference evidence="14" key="1">
    <citation type="submission" date="2015-07" db="EMBL/GenBank/DDBJ databases">
        <title>Discovery of a poly(ethylene terephthalate assimilation.</title>
        <authorList>
            <person name="Yoshida S."/>
            <person name="Hiraga K."/>
            <person name="Takehana T."/>
            <person name="Taniguchi I."/>
            <person name="Yamaji H."/>
            <person name="Maeda Y."/>
            <person name="Toyohara K."/>
            <person name="Miyamoto K."/>
            <person name="Kimura Y."/>
            <person name="Oda K."/>
        </authorList>
    </citation>
    <scope>NUCLEOTIDE SEQUENCE [LARGE SCALE GENOMIC DNA]</scope>
    <source>
        <strain evidence="14">NBRC 110686 / TISTR 2288 / 201-F6</strain>
    </source>
</reference>
<dbReference type="Proteomes" id="UP000037660">
    <property type="component" value="Unassembled WGS sequence"/>
</dbReference>
<dbReference type="InterPro" id="IPR004358">
    <property type="entry name" value="Sig_transdc_His_kin-like_C"/>
</dbReference>
<feature type="transmembrane region" description="Helical" evidence="11">
    <location>
        <begin position="41"/>
        <end position="61"/>
    </location>
</feature>
<organism evidence="13 14">
    <name type="scientific">Piscinibacter sakaiensis</name>
    <name type="common">Ideonella sakaiensis</name>
    <dbReference type="NCBI Taxonomy" id="1547922"/>
    <lineage>
        <taxon>Bacteria</taxon>
        <taxon>Pseudomonadati</taxon>
        <taxon>Pseudomonadota</taxon>
        <taxon>Betaproteobacteria</taxon>
        <taxon>Burkholderiales</taxon>
        <taxon>Sphaerotilaceae</taxon>
        <taxon>Piscinibacter</taxon>
    </lineage>
</organism>
<dbReference type="InterPro" id="IPR036890">
    <property type="entry name" value="HATPase_C_sf"/>
</dbReference>
<proteinExistence type="predicted"/>
<evidence type="ECO:0000256" key="4">
    <source>
        <dbReference type="ARBA" id="ARBA00022553"/>
    </source>
</evidence>
<evidence type="ECO:0000256" key="11">
    <source>
        <dbReference type="SAM" id="Phobius"/>
    </source>
</evidence>
<dbReference type="CDD" id="cd00082">
    <property type="entry name" value="HisKA"/>
    <property type="match status" value="1"/>
</dbReference>
<dbReference type="CDD" id="cd00075">
    <property type="entry name" value="HATPase"/>
    <property type="match status" value="1"/>
</dbReference>
<feature type="region of interest" description="Disordered" evidence="10">
    <location>
        <begin position="1"/>
        <end position="31"/>
    </location>
</feature>
<dbReference type="PRINTS" id="PR00344">
    <property type="entry name" value="BCTRLSENSOR"/>
</dbReference>
<dbReference type="GO" id="GO:0005886">
    <property type="term" value="C:plasma membrane"/>
    <property type="evidence" value="ECO:0007669"/>
    <property type="project" value="TreeGrafter"/>
</dbReference>
<dbReference type="InterPro" id="IPR013727">
    <property type="entry name" value="2CSK_N"/>
</dbReference>
<dbReference type="EC" id="2.7.13.3" evidence="3"/>
<accession>A0A0K8NWC8</accession>
<dbReference type="Pfam" id="PF08521">
    <property type="entry name" value="2CSK_N"/>
    <property type="match status" value="1"/>
</dbReference>
<comment type="subcellular location">
    <subcellularLocation>
        <location evidence="2">Membrane</location>
    </subcellularLocation>
</comment>
<keyword evidence="6 11" id="KW-0812">Transmembrane</keyword>
<evidence type="ECO:0000256" key="6">
    <source>
        <dbReference type="ARBA" id="ARBA00022692"/>
    </source>
</evidence>
<evidence type="ECO:0000259" key="12">
    <source>
        <dbReference type="PROSITE" id="PS50109"/>
    </source>
</evidence>
<evidence type="ECO:0000256" key="9">
    <source>
        <dbReference type="ARBA" id="ARBA00023136"/>
    </source>
</evidence>
<dbReference type="InterPro" id="IPR036097">
    <property type="entry name" value="HisK_dim/P_sf"/>
</dbReference>
<keyword evidence="4" id="KW-0597">Phosphoprotein</keyword>
<evidence type="ECO:0000256" key="5">
    <source>
        <dbReference type="ARBA" id="ARBA00022679"/>
    </source>
</evidence>
<dbReference type="SUPFAM" id="SSF47384">
    <property type="entry name" value="Homodimeric domain of signal transducing histidine kinase"/>
    <property type="match status" value="1"/>
</dbReference>
<dbReference type="InterPro" id="IPR050428">
    <property type="entry name" value="TCS_sensor_his_kinase"/>
</dbReference>
<dbReference type="PANTHER" id="PTHR45436:SF1">
    <property type="entry name" value="SENSOR PROTEIN QSEC"/>
    <property type="match status" value="1"/>
</dbReference>
<dbReference type="AlphaFoldDB" id="A0A0K8NWC8"/>
<dbReference type="Gene3D" id="1.10.287.130">
    <property type="match status" value="1"/>
</dbReference>
<evidence type="ECO:0000256" key="1">
    <source>
        <dbReference type="ARBA" id="ARBA00000085"/>
    </source>
</evidence>
<dbReference type="GO" id="GO:0000155">
    <property type="term" value="F:phosphorelay sensor kinase activity"/>
    <property type="evidence" value="ECO:0007669"/>
    <property type="project" value="InterPro"/>
</dbReference>
<dbReference type="Pfam" id="PF02518">
    <property type="entry name" value="HATPase_c"/>
    <property type="match status" value="1"/>
</dbReference>